<name>A0A1Y0SZQ1_9CAUD</name>
<accession>A0A1Y0SZQ1</accession>
<evidence type="ECO:0000313" key="1">
    <source>
        <dbReference type="EMBL" id="ARV76708.1"/>
    </source>
</evidence>
<reference evidence="1 2" key="1">
    <citation type="submission" date="2017-05" db="EMBL/GenBank/DDBJ databases">
        <authorList>
            <person name="Song R."/>
            <person name="Chenine A.L."/>
            <person name="Ruprecht R.M."/>
        </authorList>
    </citation>
    <scope>NUCLEOTIDE SEQUENCE [LARGE SCALE GENOMIC DNA]</scope>
</reference>
<dbReference type="EMBL" id="MF042360">
    <property type="protein sequence ID" value="ARV76708.1"/>
    <property type="molecule type" value="Genomic_DNA"/>
</dbReference>
<keyword evidence="2" id="KW-1185">Reference proteome</keyword>
<dbReference type="Proteomes" id="UP000225448">
    <property type="component" value="Segment"/>
</dbReference>
<organism evidence="1 2">
    <name type="scientific">Pseudomonas phage Phabio</name>
    <dbReference type="NCBI Taxonomy" id="2006668"/>
    <lineage>
        <taxon>Viruses</taxon>
        <taxon>Duplodnaviria</taxon>
        <taxon>Heunggongvirae</taxon>
        <taxon>Uroviricota</taxon>
        <taxon>Caudoviricetes</taxon>
        <taxon>Chimalliviridae</taxon>
        <taxon>Phabiovirus</taxon>
        <taxon>Phabiovirus phabio</taxon>
    </lineage>
</organism>
<protein>
    <submittedName>
        <fullName evidence="1">Uncharacterized protein</fullName>
    </submittedName>
</protein>
<proteinExistence type="predicted"/>
<gene>
    <name evidence="1" type="ORF">PHABIO_77</name>
</gene>
<sequence length="86" mass="9730">MFITDKAMEDMFPGFQHLKEKQKEQMKIVALKNFTNPTDDTRAAVELAKDLAWAAESKSVIDNPKNGFFAKFKASASLAYLGFMKH</sequence>
<evidence type="ECO:0000313" key="2">
    <source>
        <dbReference type="Proteomes" id="UP000225448"/>
    </source>
</evidence>